<dbReference type="PATRIC" id="fig|888019.4.peg.364"/>
<dbReference type="InterPro" id="IPR014782">
    <property type="entry name" value="Peptidase_M1_dom"/>
</dbReference>
<keyword evidence="10" id="KW-0862">Zinc</keyword>
<dbReference type="GO" id="GO:0005737">
    <property type="term" value="C:cytoplasm"/>
    <property type="evidence" value="ECO:0007669"/>
    <property type="project" value="TreeGrafter"/>
</dbReference>
<evidence type="ECO:0000256" key="8">
    <source>
        <dbReference type="ARBA" id="ARBA00022723"/>
    </source>
</evidence>
<feature type="domain" description="Aminopeptidase N-like N-terminal" evidence="16">
    <location>
        <begin position="113"/>
        <end position="222"/>
    </location>
</feature>
<dbReference type="SUPFAM" id="SSF63737">
    <property type="entry name" value="Leukotriene A4 hydrolase N-terminal domain"/>
    <property type="match status" value="1"/>
</dbReference>
<keyword evidence="8" id="KW-0479">Metal-binding</keyword>
<evidence type="ECO:0000256" key="10">
    <source>
        <dbReference type="ARBA" id="ARBA00022833"/>
    </source>
</evidence>
<dbReference type="CDD" id="cd09602">
    <property type="entry name" value="M1_APN"/>
    <property type="match status" value="1"/>
</dbReference>
<keyword evidence="11" id="KW-0482">Metalloprotease</keyword>
<dbReference type="InterPro" id="IPR042097">
    <property type="entry name" value="Aminopeptidase_N-like_N_sf"/>
</dbReference>
<sequence>MAYSNPYRTAPSRHAHFLAAQKLRIETMKNENLTREEAAHRSELLTVESYHVHLDLTHAKDETRESYPTVTTVRFDAKAGAETFIDYIHHSIDSVRLNGTHLNLAEVIDGSRIKLPNLAKHNELTIHGRSYYSRSGEGLHRYIDPSDQRVYLYTQYEPADCRRVFPNFEQPDLKAVFNFRVTAPKEWVVSSNGVLETEVPDPTDSGITKRVFAPTERISTYITAILAGEYFTATDTYRPKSTVNSGDVPLVAYCRYSLKPHFDYDNIFRVTKNGLDFFQDLFDYPYPYPKYEQAFVPEYNIGAMENPGMVTFTEDYIFVSGATEDDLEGRTNTICHEMAHMWFGDLVTMKWWDDLWLKESFADFMGTLGAIEANGFKDAWVTFANQRKAWAYQQDQLPTTHPIVADIAHLEAASQNFDGITYAKGASTLKQLVAYVGFETFIEAARVYFKRHEWANTTLNDFLSVLNEVSGRDMQAWSRAWLQTSGLSTLGTRRVYGPDGQLTDLYLTQQLPEGIPAGVGRPHVVKLETFRQHENRLVSTGVLSLEYPNEPITEHRVELTDEHKKQVGEADLLMLNAQDHTYAKVALTNDDGLQAAIAGVSTLESTLSRGLIWGALWENVRDARLPVSTFVDAVVRNVSLEPSASLLGSMVSHAQAAVANYASQTERENLYNALHDAFSTALAAASPGSDAQLILLRALITVSGVATQGEETCRDIARGAFEDTTGDIAVATGIPYDQNLGWAALGALAERNLVSVAELEQAAGYNPSSISANGYAYALAALPQAEHKAEAYRTVMEDSTLSNDALSSTANGFRLGPDELREPYFESYFAALSDIWESRSIGMATRIVRGLYPRISYGHGSAAGLDVDNTAPVALAERWLQEHPEAPSALRRLILEAQDLTRRNLNAQKFNATH</sequence>
<evidence type="ECO:0000256" key="7">
    <source>
        <dbReference type="ARBA" id="ARBA00022670"/>
    </source>
</evidence>
<dbReference type="Pfam" id="PF17900">
    <property type="entry name" value="Peptidase_M1_N"/>
    <property type="match status" value="1"/>
</dbReference>
<feature type="domain" description="ERAP1-like C-terminal" evidence="15">
    <location>
        <begin position="573"/>
        <end position="903"/>
    </location>
</feature>
<dbReference type="Pfam" id="PF01433">
    <property type="entry name" value="Peptidase_M1"/>
    <property type="match status" value="1"/>
</dbReference>
<evidence type="ECO:0000256" key="12">
    <source>
        <dbReference type="ARBA" id="ARBA00029811"/>
    </source>
</evidence>
<comment type="caution">
    <text evidence="17">The sequence shown here is derived from an EMBL/GenBank/DDBJ whole genome shotgun (WGS) entry which is preliminary data.</text>
</comment>
<dbReference type="GO" id="GO:0008270">
    <property type="term" value="F:zinc ion binding"/>
    <property type="evidence" value="ECO:0007669"/>
    <property type="project" value="InterPro"/>
</dbReference>
<dbReference type="GO" id="GO:0016020">
    <property type="term" value="C:membrane"/>
    <property type="evidence" value="ECO:0007669"/>
    <property type="project" value="TreeGrafter"/>
</dbReference>
<dbReference type="FunFam" id="1.10.390.10:FF:000004">
    <property type="entry name" value="Aminopeptidase N"/>
    <property type="match status" value="1"/>
</dbReference>
<evidence type="ECO:0000256" key="1">
    <source>
        <dbReference type="ARBA" id="ARBA00000098"/>
    </source>
</evidence>
<reference evidence="17 18" key="1">
    <citation type="submission" date="2013-08" db="EMBL/GenBank/DDBJ databases">
        <authorList>
            <person name="Weinstock G."/>
            <person name="Sodergren E."/>
            <person name="Wylie T."/>
            <person name="Fulton L."/>
            <person name="Fulton R."/>
            <person name="Fronick C."/>
            <person name="O'Laughlin M."/>
            <person name="Godfrey J."/>
            <person name="Miner T."/>
            <person name="Herter B."/>
            <person name="Appelbaum E."/>
            <person name="Cordes M."/>
            <person name="Lek S."/>
            <person name="Wollam A."/>
            <person name="Pepin K.H."/>
            <person name="Palsikar V.B."/>
            <person name="Mitreva M."/>
            <person name="Wilson R.K."/>
        </authorList>
    </citation>
    <scope>NUCLEOTIDE SEQUENCE [LARGE SCALE GENOMIC DNA]</scope>
    <source>
        <strain evidence="17 18">F0184</strain>
    </source>
</reference>
<evidence type="ECO:0000256" key="11">
    <source>
        <dbReference type="ARBA" id="ARBA00023049"/>
    </source>
</evidence>
<proteinExistence type="inferred from homology"/>
<feature type="domain" description="Peptidase M1 membrane alanine aminopeptidase" evidence="14">
    <location>
        <begin position="270"/>
        <end position="481"/>
    </location>
</feature>
<dbReference type="HOGENOM" id="CLU_007335_1_1_11"/>
<dbReference type="GO" id="GO:0005615">
    <property type="term" value="C:extracellular space"/>
    <property type="evidence" value="ECO:0007669"/>
    <property type="project" value="TreeGrafter"/>
</dbReference>
<comment type="cofactor">
    <cofactor evidence="2">
        <name>Zn(2+)</name>
        <dbReference type="ChEBI" id="CHEBI:29105"/>
    </cofactor>
</comment>
<name>U7V8P4_9MICC</name>
<dbReference type="InterPro" id="IPR024571">
    <property type="entry name" value="ERAP1-like_C_dom"/>
</dbReference>
<keyword evidence="9" id="KW-0378">Hydrolase</keyword>
<dbReference type="EMBL" id="AXZG01000010">
    <property type="protein sequence ID" value="ERT67519.1"/>
    <property type="molecule type" value="Genomic_DNA"/>
</dbReference>
<dbReference type="InterPro" id="IPR012778">
    <property type="entry name" value="Pept_M1_aminopeptidase"/>
</dbReference>
<dbReference type="SUPFAM" id="SSF55486">
    <property type="entry name" value="Metalloproteases ('zincins'), catalytic domain"/>
    <property type="match status" value="1"/>
</dbReference>
<evidence type="ECO:0000256" key="2">
    <source>
        <dbReference type="ARBA" id="ARBA00001947"/>
    </source>
</evidence>
<evidence type="ECO:0000256" key="6">
    <source>
        <dbReference type="ARBA" id="ARBA00022438"/>
    </source>
</evidence>
<keyword evidence="7" id="KW-0645">Protease</keyword>
<dbReference type="Pfam" id="PF11838">
    <property type="entry name" value="ERAP1_C"/>
    <property type="match status" value="1"/>
</dbReference>
<dbReference type="AlphaFoldDB" id="U7V8P4"/>
<dbReference type="NCBIfam" id="TIGR02412">
    <property type="entry name" value="pepN_strep_liv"/>
    <property type="match status" value="1"/>
</dbReference>
<dbReference type="EC" id="3.4.11.2" evidence="4"/>
<dbReference type="GO" id="GO:0016285">
    <property type="term" value="F:alanyl aminopeptidase activity"/>
    <property type="evidence" value="ECO:0007669"/>
    <property type="project" value="UniProtKB-EC"/>
</dbReference>
<organism evidence="17 18">
    <name type="scientific">Rothia aeria F0184</name>
    <dbReference type="NCBI Taxonomy" id="888019"/>
    <lineage>
        <taxon>Bacteria</taxon>
        <taxon>Bacillati</taxon>
        <taxon>Actinomycetota</taxon>
        <taxon>Actinomycetes</taxon>
        <taxon>Micrococcales</taxon>
        <taxon>Micrococcaceae</taxon>
        <taxon>Rothia</taxon>
    </lineage>
</organism>
<dbReference type="Proteomes" id="UP000017174">
    <property type="component" value="Unassembled WGS sequence"/>
</dbReference>
<dbReference type="PRINTS" id="PR00756">
    <property type="entry name" value="ALADIPTASE"/>
</dbReference>
<dbReference type="Gene3D" id="2.60.40.1730">
    <property type="entry name" value="tricorn interacting facor f3 domain"/>
    <property type="match status" value="1"/>
</dbReference>
<evidence type="ECO:0000256" key="9">
    <source>
        <dbReference type="ARBA" id="ARBA00022801"/>
    </source>
</evidence>
<dbReference type="GO" id="GO:0042277">
    <property type="term" value="F:peptide binding"/>
    <property type="evidence" value="ECO:0007669"/>
    <property type="project" value="TreeGrafter"/>
</dbReference>
<dbReference type="InterPro" id="IPR001930">
    <property type="entry name" value="Peptidase_M1"/>
</dbReference>
<evidence type="ECO:0000259" key="15">
    <source>
        <dbReference type="Pfam" id="PF11838"/>
    </source>
</evidence>
<evidence type="ECO:0000259" key="14">
    <source>
        <dbReference type="Pfam" id="PF01433"/>
    </source>
</evidence>
<evidence type="ECO:0000256" key="4">
    <source>
        <dbReference type="ARBA" id="ARBA00012564"/>
    </source>
</evidence>
<evidence type="ECO:0000259" key="16">
    <source>
        <dbReference type="Pfam" id="PF17900"/>
    </source>
</evidence>
<accession>U7V8P4</accession>
<dbReference type="InterPro" id="IPR050344">
    <property type="entry name" value="Peptidase_M1_aminopeptidases"/>
</dbReference>
<comment type="catalytic activity">
    <reaction evidence="1">
        <text>Release of an N-terminal amino acid, Xaa-|-Yaa- from a peptide, amide or arylamide. Xaa is preferably Ala, but may be most amino acids including Pro (slow action). When a terminal hydrophobic residue is followed by a prolyl residue, the two may be released as an intact Xaa-Pro dipeptide.</text>
        <dbReference type="EC" id="3.4.11.2"/>
    </reaction>
</comment>
<evidence type="ECO:0000313" key="17">
    <source>
        <dbReference type="EMBL" id="ERT67519.1"/>
    </source>
</evidence>
<dbReference type="GO" id="GO:0006508">
    <property type="term" value="P:proteolysis"/>
    <property type="evidence" value="ECO:0007669"/>
    <property type="project" value="UniProtKB-KW"/>
</dbReference>
<evidence type="ECO:0000256" key="13">
    <source>
        <dbReference type="ARBA" id="ARBA00031533"/>
    </source>
</evidence>
<dbReference type="GO" id="GO:0070006">
    <property type="term" value="F:metalloaminopeptidase activity"/>
    <property type="evidence" value="ECO:0007669"/>
    <property type="project" value="TreeGrafter"/>
</dbReference>
<dbReference type="MEROPS" id="M01.012"/>
<dbReference type="FunFam" id="2.60.40.1730:FF:000010">
    <property type="entry name" value="Putative aminopeptidase N"/>
    <property type="match status" value="1"/>
</dbReference>
<dbReference type="PANTHER" id="PTHR11533">
    <property type="entry name" value="PROTEASE M1 ZINC METALLOPROTEASE"/>
    <property type="match status" value="1"/>
</dbReference>
<keyword evidence="6 17" id="KW-0031">Aminopeptidase</keyword>
<evidence type="ECO:0000313" key="18">
    <source>
        <dbReference type="Proteomes" id="UP000017174"/>
    </source>
</evidence>
<dbReference type="InterPro" id="IPR045357">
    <property type="entry name" value="Aminopeptidase_N-like_N"/>
</dbReference>
<dbReference type="PANTHER" id="PTHR11533:SF174">
    <property type="entry name" value="PUROMYCIN-SENSITIVE AMINOPEPTIDASE-RELATED"/>
    <property type="match status" value="1"/>
</dbReference>
<evidence type="ECO:0000256" key="3">
    <source>
        <dbReference type="ARBA" id="ARBA00010136"/>
    </source>
</evidence>
<evidence type="ECO:0000256" key="5">
    <source>
        <dbReference type="ARBA" id="ARBA00015611"/>
    </source>
</evidence>
<dbReference type="Gene3D" id="1.10.390.10">
    <property type="entry name" value="Neutral Protease Domain 2"/>
    <property type="match status" value="1"/>
</dbReference>
<dbReference type="InterPro" id="IPR027268">
    <property type="entry name" value="Peptidase_M4/M1_CTD_sf"/>
</dbReference>
<protein>
    <recommendedName>
        <fullName evidence="5">Aminopeptidase N</fullName>
        <ecNumber evidence="4">3.4.11.2</ecNumber>
    </recommendedName>
    <alternativeName>
        <fullName evidence="12">Alanine aminopeptidase</fullName>
    </alternativeName>
    <alternativeName>
        <fullName evidence="13">Lysyl aminopeptidase</fullName>
    </alternativeName>
</protein>
<comment type="similarity">
    <text evidence="3">Belongs to the peptidase M1 family.</text>
</comment>
<dbReference type="GO" id="GO:0043171">
    <property type="term" value="P:peptide catabolic process"/>
    <property type="evidence" value="ECO:0007669"/>
    <property type="project" value="TreeGrafter"/>
</dbReference>
<gene>
    <name evidence="17" type="ORF">HMPREF0742_00425</name>
</gene>